<proteinExistence type="predicted"/>
<comment type="caution">
    <text evidence="1">The sequence shown here is derived from an EMBL/GenBank/DDBJ whole genome shotgun (WGS) entry which is preliminary data.</text>
</comment>
<reference evidence="1 2" key="1">
    <citation type="journal article" date="2021" name="ISME Commun">
        <title>Automated analysis of genomic sequences facilitates high-throughput and comprehensive description of bacteria.</title>
        <authorList>
            <person name="Hitch T.C.A."/>
        </authorList>
    </citation>
    <scope>NUCLEOTIDE SEQUENCE [LARGE SCALE GENOMIC DNA]</scope>
    <source>
        <strain evidence="1 2">Sanger_03</strain>
    </source>
</reference>
<evidence type="ECO:0000313" key="1">
    <source>
        <dbReference type="EMBL" id="MCU6685325.1"/>
    </source>
</evidence>
<dbReference type="SUPFAM" id="SSF52540">
    <property type="entry name" value="P-loop containing nucleoside triphosphate hydrolases"/>
    <property type="match status" value="1"/>
</dbReference>
<dbReference type="InterPro" id="IPR027417">
    <property type="entry name" value="P-loop_NTPase"/>
</dbReference>
<protein>
    <submittedName>
        <fullName evidence="1">Terminase large subunit</fullName>
    </submittedName>
</protein>
<dbReference type="RefSeq" id="WP_158367613.1">
    <property type="nucleotide sequence ID" value="NZ_JAOQJU010000001.1"/>
</dbReference>
<name>A0ABT2RIU9_9FIRM</name>
<dbReference type="Gene3D" id="3.40.50.300">
    <property type="entry name" value="P-loop containing nucleotide triphosphate hydrolases"/>
    <property type="match status" value="1"/>
</dbReference>
<keyword evidence="2" id="KW-1185">Reference proteome</keyword>
<organism evidence="1 2">
    <name type="scientific">Dorea acetigenes</name>
    <dbReference type="NCBI Taxonomy" id="2981787"/>
    <lineage>
        <taxon>Bacteria</taxon>
        <taxon>Bacillati</taxon>
        <taxon>Bacillota</taxon>
        <taxon>Clostridia</taxon>
        <taxon>Lachnospirales</taxon>
        <taxon>Lachnospiraceae</taxon>
        <taxon>Dorea</taxon>
    </lineage>
</organism>
<accession>A0ABT2RIU9</accession>
<dbReference type="EMBL" id="JAOQJU010000001">
    <property type="protein sequence ID" value="MCU6685325.1"/>
    <property type="molecule type" value="Genomic_DNA"/>
</dbReference>
<gene>
    <name evidence="1" type="ORF">OCV99_01945</name>
</gene>
<sequence length="464" mass="52172">MAELRRGRQTPTQSVVIPYSDTKGPDAIKLYKKTGNELLEWQQLIACDIMAVNKEGLWVHQKYGYSVPRRNGKSENVLSRCLWGLKNKERILYTAHRATTSHAVWERLSRMCGKADIHISSSFKAFGKEHLYTSDGGVIEFRTRTSNGGLGEGYDLLIIDEAQEYTEAQETSLKYVVSDSKNPQTIMLGTPPTVVSAGTVFVKYRETVLSGRGFDSGWAEWSVSEQHRPDDVEAWYETNPSLGTILTERKIRAEITTDDIDFNIQRLGLWLRYNQKSEISKAEWEALAVKAMPELKGKLFVGIKYGHDGENVAMSVAVKTKEGKIFVESIDCRPTRAGNRWILENLAAMDYKTVVIDGANGQQLLADQMKEIGLKNPVLPTVKQIIVANSSFEQGLFQNNIRHNNQPSLVRAVSNCEKRAIGTNGGFGYRSIKEGVEIALMESVILAYWQCAESKEKKKQRSSY</sequence>
<evidence type="ECO:0000313" key="2">
    <source>
        <dbReference type="Proteomes" id="UP001652431"/>
    </source>
</evidence>
<dbReference type="Proteomes" id="UP001652431">
    <property type="component" value="Unassembled WGS sequence"/>
</dbReference>